<keyword evidence="1" id="KW-0472">Membrane</keyword>
<dbReference type="EMBL" id="VIFM01000053">
    <property type="protein sequence ID" value="TQF15018.1"/>
    <property type="molecule type" value="Genomic_DNA"/>
</dbReference>
<organism evidence="3 4">
    <name type="scientific">Myxococcus llanfairpwllgwyngyllgogerychwyrndrobwllllantysiliogogogochensis</name>
    <dbReference type="NCBI Taxonomy" id="2590453"/>
    <lineage>
        <taxon>Bacteria</taxon>
        <taxon>Pseudomonadati</taxon>
        <taxon>Myxococcota</taxon>
        <taxon>Myxococcia</taxon>
        <taxon>Myxococcales</taxon>
        <taxon>Cystobacterineae</taxon>
        <taxon>Myxococcaceae</taxon>
        <taxon>Myxococcus</taxon>
    </lineage>
</organism>
<feature type="signal peptide" evidence="2">
    <location>
        <begin position="1"/>
        <end position="25"/>
    </location>
</feature>
<gene>
    <name evidence="3" type="ORF">FJV41_15660</name>
</gene>
<keyword evidence="1" id="KW-1133">Transmembrane helix</keyword>
<keyword evidence="4" id="KW-1185">Reference proteome</keyword>
<feature type="transmembrane region" description="Helical" evidence="1">
    <location>
        <begin position="49"/>
        <end position="69"/>
    </location>
</feature>
<evidence type="ECO:0000313" key="4">
    <source>
        <dbReference type="Proteomes" id="UP000315369"/>
    </source>
</evidence>
<feature type="transmembrane region" description="Helical" evidence="1">
    <location>
        <begin position="90"/>
        <end position="113"/>
    </location>
</feature>
<sequence length="131" mass="13433">MLMAPSRLLSIALVVALGLPLTALADEPVATLDAPVRAPTPVLHGHRYAFVAGGVLALGGLGLGFFAQGEAKRAQGLSSARDARETMDRARSASTAANVMYAAAGAAVLYGLVLELLPDEAADTASLTYHF</sequence>
<evidence type="ECO:0000313" key="3">
    <source>
        <dbReference type="EMBL" id="TQF15018.1"/>
    </source>
</evidence>
<evidence type="ECO:0000256" key="1">
    <source>
        <dbReference type="SAM" id="Phobius"/>
    </source>
</evidence>
<comment type="caution">
    <text evidence="3">The sequence shown here is derived from an EMBL/GenBank/DDBJ whole genome shotgun (WGS) entry which is preliminary data.</text>
</comment>
<protein>
    <submittedName>
        <fullName evidence="3">Uncharacterized protein</fullName>
    </submittedName>
</protein>
<proteinExistence type="predicted"/>
<dbReference type="AlphaFoldDB" id="A0A540X188"/>
<name>A0A540X188_9BACT</name>
<reference evidence="3 4" key="1">
    <citation type="submission" date="2019-06" db="EMBL/GenBank/DDBJ databases">
        <authorList>
            <person name="Livingstone P."/>
            <person name="Whitworth D."/>
        </authorList>
    </citation>
    <scope>NUCLEOTIDE SEQUENCE [LARGE SCALE GENOMIC DNA]</scope>
    <source>
        <strain evidence="3 4">AM401</strain>
    </source>
</reference>
<keyword evidence="2" id="KW-0732">Signal</keyword>
<accession>A0A540X188</accession>
<keyword evidence="1" id="KW-0812">Transmembrane</keyword>
<dbReference type="Proteomes" id="UP000315369">
    <property type="component" value="Unassembled WGS sequence"/>
</dbReference>
<feature type="chain" id="PRO_5021890405" evidence="2">
    <location>
        <begin position="26"/>
        <end position="131"/>
    </location>
</feature>
<evidence type="ECO:0000256" key="2">
    <source>
        <dbReference type="SAM" id="SignalP"/>
    </source>
</evidence>